<accession>A0A7J0BMG1</accession>
<dbReference type="InterPro" id="IPR007487">
    <property type="entry name" value="ABC_transpt-TYRBP-like"/>
</dbReference>
<evidence type="ECO:0000313" key="2">
    <source>
        <dbReference type="Proteomes" id="UP000503840"/>
    </source>
</evidence>
<dbReference type="EMBL" id="BLVO01000016">
    <property type="protein sequence ID" value="GFM34768.1"/>
    <property type="molecule type" value="Genomic_DNA"/>
</dbReference>
<dbReference type="Gene3D" id="3.40.50.2300">
    <property type="match status" value="2"/>
</dbReference>
<evidence type="ECO:0000313" key="1">
    <source>
        <dbReference type="EMBL" id="GFM34768.1"/>
    </source>
</evidence>
<organism evidence="1 2">
    <name type="scientific">Desulfovibrio subterraneus</name>
    <dbReference type="NCBI Taxonomy" id="2718620"/>
    <lineage>
        <taxon>Bacteria</taxon>
        <taxon>Pseudomonadati</taxon>
        <taxon>Thermodesulfobacteriota</taxon>
        <taxon>Desulfovibrionia</taxon>
        <taxon>Desulfovibrionales</taxon>
        <taxon>Desulfovibrionaceae</taxon>
        <taxon>Desulfovibrio</taxon>
    </lineage>
</organism>
<name>A0A7J0BMG1_9BACT</name>
<dbReference type="AlphaFoldDB" id="A0A7J0BMG1"/>
<dbReference type="RefSeq" id="WP_174406429.1">
    <property type="nucleotide sequence ID" value="NZ_BLVO01000016.1"/>
</dbReference>
<dbReference type="Proteomes" id="UP000503840">
    <property type="component" value="Unassembled WGS sequence"/>
</dbReference>
<keyword evidence="2" id="KW-1185">Reference proteome</keyword>
<protein>
    <submittedName>
        <fullName evidence="1">Lipoprotein</fullName>
    </submittedName>
</protein>
<comment type="caution">
    <text evidence="1">The sequence shown here is derived from an EMBL/GenBank/DDBJ whole genome shotgun (WGS) entry which is preliminary data.</text>
</comment>
<gene>
    <name evidence="1" type="ORF">DSM101010T_31330</name>
</gene>
<dbReference type="Pfam" id="PF04392">
    <property type="entry name" value="ABC_sub_bind"/>
    <property type="match status" value="1"/>
</dbReference>
<dbReference type="PANTHER" id="PTHR35271">
    <property type="entry name" value="ABC TRANSPORTER, SUBSTRATE-BINDING LIPOPROTEIN-RELATED"/>
    <property type="match status" value="1"/>
</dbReference>
<proteinExistence type="predicted"/>
<dbReference type="PANTHER" id="PTHR35271:SF1">
    <property type="entry name" value="ABC TRANSPORTER, SUBSTRATE-BINDING LIPOPROTEIN"/>
    <property type="match status" value="1"/>
</dbReference>
<sequence>MIAHIRKLFEVVSVGIFVLSLASQAGGQEIPRVFILHSYELEHVCGEPQHVGVLRGLAESGFTEGVNLAVQTFPMDTKRVNNTPQLMRLQAELAKKAIRAFSPDVLVTLDDNAFRMVALEFVDSQMPVVFSGLNMRPETCVAGKRWLESREQPGHNITGVLEKLHSLTALRVQRKILQSLDTVFVIADNSTTGQAGMEQFHEELAAEPHDFAVREMVTDSWEEYQRQMLAACNDSEIDTIYPMALLLKDASGRAYTAPEILKWTSKICRKPSIPINYSFVKLGVMGGVGVDFEHMGMQAGRIVGRLLKGEKPGNIPLEQAERYALVFNLKRAKELGIVIPEDILLAADYVYTE</sequence>
<reference evidence="1 2" key="1">
    <citation type="submission" date="2020-05" db="EMBL/GenBank/DDBJ databases">
        <title>Draft genome sequence of Desulfovibrio sp. strain HN2T.</title>
        <authorList>
            <person name="Ueno A."/>
            <person name="Tamazawa S."/>
            <person name="Tamamura S."/>
            <person name="Murakami T."/>
            <person name="Kiyama T."/>
            <person name="Inomata H."/>
            <person name="Amano Y."/>
            <person name="Miyakawa K."/>
            <person name="Tamaki H."/>
            <person name="Naganuma T."/>
            <person name="Kaneko K."/>
        </authorList>
    </citation>
    <scope>NUCLEOTIDE SEQUENCE [LARGE SCALE GENOMIC DNA]</scope>
    <source>
        <strain evidence="1 2">HN2</strain>
    </source>
</reference>
<keyword evidence="1" id="KW-0449">Lipoprotein</keyword>